<dbReference type="SUPFAM" id="SSF46894">
    <property type="entry name" value="C-terminal effector domain of the bipartite response regulators"/>
    <property type="match status" value="1"/>
</dbReference>
<dbReference type="GO" id="GO:0000160">
    <property type="term" value="P:phosphorelay signal transduction system"/>
    <property type="evidence" value="ECO:0007669"/>
    <property type="project" value="InterPro"/>
</dbReference>
<dbReference type="KEGG" id="afs:AFR_05910"/>
<comment type="similarity">
    <text evidence="1">Belongs to the AfsR/DnrI/RedD regulatory family.</text>
</comment>
<dbReference type="PANTHER" id="PTHR47691:SF3">
    <property type="entry name" value="HTH-TYPE TRANSCRIPTIONAL REGULATOR RV0890C-RELATED"/>
    <property type="match status" value="1"/>
</dbReference>
<dbReference type="AlphaFoldDB" id="U5VUZ0"/>
<evidence type="ECO:0000313" key="6">
    <source>
        <dbReference type="Proteomes" id="UP000017746"/>
    </source>
</evidence>
<dbReference type="Pfam" id="PF25872">
    <property type="entry name" value="HTH_77"/>
    <property type="match status" value="1"/>
</dbReference>
<dbReference type="RefSeq" id="WP_023359002.1">
    <property type="nucleotide sequence ID" value="NC_022657.1"/>
</dbReference>
<dbReference type="eggNOG" id="COG3903">
    <property type="taxonomic scope" value="Bacteria"/>
</dbReference>
<dbReference type="PRINTS" id="PR00364">
    <property type="entry name" value="DISEASERSIST"/>
</dbReference>
<evidence type="ECO:0000313" key="5">
    <source>
        <dbReference type="EMBL" id="AGZ39471.1"/>
    </source>
</evidence>
<dbReference type="PANTHER" id="PTHR47691">
    <property type="entry name" value="REGULATOR-RELATED"/>
    <property type="match status" value="1"/>
</dbReference>
<gene>
    <name evidence="5" type="ORF">AFR_05910</name>
</gene>
<dbReference type="SUPFAM" id="SSF48452">
    <property type="entry name" value="TPR-like"/>
    <property type="match status" value="2"/>
</dbReference>
<protein>
    <submittedName>
        <fullName evidence="5">Transcriptional activator domain-containing protein</fullName>
    </submittedName>
</protein>
<organism evidence="5 6">
    <name type="scientific">Actinoplanes friuliensis DSM 7358</name>
    <dbReference type="NCBI Taxonomy" id="1246995"/>
    <lineage>
        <taxon>Bacteria</taxon>
        <taxon>Bacillati</taxon>
        <taxon>Actinomycetota</taxon>
        <taxon>Actinomycetes</taxon>
        <taxon>Micromonosporales</taxon>
        <taxon>Micromonosporaceae</taxon>
        <taxon>Actinoplanes</taxon>
    </lineage>
</organism>
<dbReference type="SUPFAM" id="SSF52540">
    <property type="entry name" value="P-loop containing nucleoside triphosphate hydrolases"/>
    <property type="match status" value="1"/>
</dbReference>
<evidence type="ECO:0000256" key="2">
    <source>
        <dbReference type="ARBA" id="ARBA00023125"/>
    </source>
</evidence>
<keyword evidence="2 3" id="KW-0238">DNA-binding</keyword>
<dbReference type="Gene3D" id="1.25.40.10">
    <property type="entry name" value="Tetratricopeptide repeat domain"/>
    <property type="match status" value="2"/>
</dbReference>
<dbReference type="Pfam" id="PF03704">
    <property type="entry name" value="BTAD"/>
    <property type="match status" value="1"/>
</dbReference>
<keyword evidence="6" id="KW-1185">Reference proteome</keyword>
<feature type="DNA-binding region" description="OmpR/PhoB-type" evidence="3">
    <location>
        <begin position="1"/>
        <end position="88"/>
    </location>
</feature>
<dbReference type="HOGENOM" id="CLU_004665_1_3_11"/>
<reference evidence="5 6" key="1">
    <citation type="journal article" date="2014" name="J. Biotechnol.">
        <title>Complete genome sequence of the actinobacterium Actinoplanes friuliensis HAG 010964, producer of the lipopeptide antibiotic friulimycin.</title>
        <authorList>
            <person name="Ruckert C."/>
            <person name="Szczepanowski R."/>
            <person name="Albersmeier A."/>
            <person name="Goesmann A."/>
            <person name="Fischer N."/>
            <person name="Steinkamper A."/>
            <person name="Puhler A."/>
            <person name="Biener R."/>
            <person name="Schwartz D."/>
            <person name="Kalinowski J."/>
        </authorList>
    </citation>
    <scope>NUCLEOTIDE SEQUENCE [LARGE SCALE GENOMIC DNA]</scope>
    <source>
        <strain evidence="5 6">DSM 7358</strain>
    </source>
</reference>
<dbReference type="InterPro" id="IPR011990">
    <property type="entry name" value="TPR-like_helical_dom_sf"/>
</dbReference>
<evidence type="ECO:0000259" key="4">
    <source>
        <dbReference type="PROSITE" id="PS51755"/>
    </source>
</evidence>
<dbReference type="Gene3D" id="1.10.10.10">
    <property type="entry name" value="Winged helix-like DNA-binding domain superfamily/Winged helix DNA-binding domain"/>
    <property type="match status" value="1"/>
</dbReference>
<evidence type="ECO:0000256" key="1">
    <source>
        <dbReference type="ARBA" id="ARBA00005820"/>
    </source>
</evidence>
<dbReference type="InterPro" id="IPR001867">
    <property type="entry name" value="OmpR/PhoB-type_DNA-bd"/>
</dbReference>
<dbReference type="InterPro" id="IPR058852">
    <property type="entry name" value="HTH_77"/>
</dbReference>
<dbReference type="PATRIC" id="fig|1246995.3.peg.1200"/>
<feature type="domain" description="OmpR/PhoB-type" evidence="4">
    <location>
        <begin position="1"/>
        <end position="88"/>
    </location>
</feature>
<dbReference type="InterPro" id="IPR027417">
    <property type="entry name" value="P-loop_NTPase"/>
</dbReference>
<dbReference type="eggNOG" id="COG3629">
    <property type="taxonomic scope" value="Bacteria"/>
</dbReference>
<dbReference type="InterPro" id="IPR036388">
    <property type="entry name" value="WH-like_DNA-bd_sf"/>
</dbReference>
<dbReference type="OrthoDB" id="33864at2"/>
<dbReference type="SMART" id="SM00862">
    <property type="entry name" value="Trans_reg_C"/>
    <property type="match status" value="1"/>
</dbReference>
<dbReference type="InterPro" id="IPR005158">
    <property type="entry name" value="BTAD"/>
</dbReference>
<sequence>MRFELLGPFRVRTPAGADVPLPPRHRALLAALLVADGHPMSAERLVAEVWPDGAPATAASALQVYVSGLRKAIGDRLRTTQAGYLLDVAGDTVDAREFERLLSSAGDRLVLLDEALALWHGPAFDGVAAGPAVHAAAARLTELLLAARREWGGLALAAGRTGEATAELTGWVAQHPASEPLVALLMLALHRTGRTAEALGVFARTESALADLGTRAGAELATLAEAVRRHDPTLTPPAPGLPGGRNRFIGRRAELDRAITLLGTGRLLTVAGPGGCGKTRISYEMTREVATEYPGGAYVVELAGLAAGSGAEALTAHVAAAVGAREAAGVPIAETLNRHLGSDRALLLLDNCEHVRADVAALVHGLLAACPGVRVVTTSREPLGLPGEIVLPLGGLALPAPGAPAREAARSDAVRLLADRVAAARGGTPLSAAEEPVAAELCRRLDGLPLALELAAARLRALSLTEVVSRLDRRLDLLVGQLPEGRHRTMRAAIDWGHDLLDEPQRIVLRRLSVFAGGFDLASAQQVGADPDGKAPHTGDAVLDPLLQLVDRSLLERTATTDVSRYRMIETIREYAAERLADESTDGESARARSRHAQLWADLLAPPPPVEGPAHAAWLATVGAEYDNIRAALLWTLDGDGDAELGLTIAAAMWWYWWITGRMLEGRSWLGRALEATPAEATPLRGRALRVAASLARNSGDLEAARALGEQGLATFRSLNDRAGVIAALNNLSITAQGQSDFAASLAYGNESLHLAAEDGNARAVAAAQNNTAGTLRCMGRLDEASALFTLALAGFRDITERRGEAAALANLSIVDRRLGRLTASRTGMIESLRLYTELEIAEGQVDAIEGLAQLAILEARPAEGLTLLAVAERERSTLGAPIFTPDEAADRDAAESAARTALTSSDIAAAYRSATATSLTAAVEAALRS</sequence>
<dbReference type="EMBL" id="CP006272">
    <property type="protein sequence ID" value="AGZ39471.1"/>
    <property type="molecule type" value="Genomic_DNA"/>
</dbReference>
<dbReference type="Pfam" id="PF00486">
    <property type="entry name" value="Trans_reg_C"/>
    <property type="match status" value="1"/>
</dbReference>
<name>U5VUZ0_9ACTN</name>
<accession>U5VUZ0</accession>
<dbReference type="Gene3D" id="3.40.50.300">
    <property type="entry name" value="P-loop containing nucleotide triphosphate hydrolases"/>
    <property type="match status" value="1"/>
</dbReference>
<dbReference type="InterPro" id="IPR016032">
    <property type="entry name" value="Sig_transdc_resp-reg_C-effctor"/>
</dbReference>
<proteinExistence type="inferred from homology"/>
<dbReference type="GO" id="GO:0003677">
    <property type="term" value="F:DNA binding"/>
    <property type="evidence" value="ECO:0007669"/>
    <property type="project" value="UniProtKB-UniRule"/>
</dbReference>
<dbReference type="Proteomes" id="UP000017746">
    <property type="component" value="Chromosome"/>
</dbReference>
<dbReference type="PROSITE" id="PS51755">
    <property type="entry name" value="OMPR_PHOB"/>
    <property type="match status" value="1"/>
</dbReference>
<dbReference type="CDD" id="cd15831">
    <property type="entry name" value="BTAD"/>
    <property type="match status" value="1"/>
</dbReference>
<dbReference type="SMART" id="SM01043">
    <property type="entry name" value="BTAD"/>
    <property type="match status" value="1"/>
</dbReference>
<dbReference type="GO" id="GO:0006355">
    <property type="term" value="P:regulation of DNA-templated transcription"/>
    <property type="evidence" value="ECO:0007669"/>
    <property type="project" value="InterPro"/>
</dbReference>
<dbReference type="STRING" id="1246995.AFR_05910"/>
<evidence type="ECO:0000256" key="3">
    <source>
        <dbReference type="PROSITE-ProRule" id="PRU01091"/>
    </source>
</evidence>